<dbReference type="EMBL" id="LAZR01041813">
    <property type="protein sequence ID" value="KKL11041.1"/>
    <property type="molecule type" value="Genomic_DNA"/>
</dbReference>
<dbReference type="AlphaFoldDB" id="A0A0F9CZI5"/>
<gene>
    <name evidence="1" type="ORF">LCGC14_2549760</name>
</gene>
<evidence type="ECO:0000313" key="1">
    <source>
        <dbReference type="EMBL" id="KKL11041.1"/>
    </source>
</evidence>
<name>A0A0F9CZI5_9ZZZZ</name>
<organism evidence="1">
    <name type="scientific">marine sediment metagenome</name>
    <dbReference type="NCBI Taxonomy" id="412755"/>
    <lineage>
        <taxon>unclassified sequences</taxon>
        <taxon>metagenomes</taxon>
        <taxon>ecological metagenomes</taxon>
    </lineage>
</organism>
<feature type="non-terminal residue" evidence="1">
    <location>
        <position position="1"/>
    </location>
</feature>
<accession>A0A0F9CZI5</accession>
<proteinExistence type="predicted"/>
<protein>
    <submittedName>
        <fullName evidence="1">Uncharacterized protein</fullName>
    </submittedName>
</protein>
<comment type="caution">
    <text evidence="1">The sequence shown here is derived from an EMBL/GenBank/DDBJ whole genome shotgun (WGS) entry which is preliminary data.</text>
</comment>
<sequence length="74" mass="8637">VIFGYWLFALLWQKTDYIIRFSLTIWTMLFILTTKELIENAMATRTGSIGDVGVDMFAVFVGMKIREMWEHVNG</sequence>
<reference evidence="1" key="1">
    <citation type="journal article" date="2015" name="Nature">
        <title>Complex archaea that bridge the gap between prokaryotes and eukaryotes.</title>
        <authorList>
            <person name="Spang A."/>
            <person name="Saw J.H."/>
            <person name="Jorgensen S.L."/>
            <person name="Zaremba-Niedzwiedzka K."/>
            <person name="Martijn J."/>
            <person name="Lind A.E."/>
            <person name="van Eijk R."/>
            <person name="Schleper C."/>
            <person name="Guy L."/>
            <person name="Ettema T.J."/>
        </authorList>
    </citation>
    <scope>NUCLEOTIDE SEQUENCE</scope>
</reference>